<dbReference type="AlphaFoldDB" id="A0A0A9CDX7"/>
<organism evidence="1">
    <name type="scientific">Arundo donax</name>
    <name type="common">Giant reed</name>
    <name type="synonym">Donax arundinaceus</name>
    <dbReference type="NCBI Taxonomy" id="35708"/>
    <lineage>
        <taxon>Eukaryota</taxon>
        <taxon>Viridiplantae</taxon>
        <taxon>Streptophyta</taxon>
        <taxon>Embryophyta</taxon>
        <taxon>Tracheophyta</taxon>
        <taxon>Spermatophyta</taxon>
        <taxon>Magnoliopsida</taxon>
        <taxon>Liliopsida</taxon>
        <taxon>Poales</taxon>
        <taxon>Poaceae</taxon>
        <taxon>PACMAD clade</taxon>
        <taxon>Arundinoideae</taxon>
        <taxon>Arundineae</taxon>
        <taxon>Arundo</taxon>
    </lineage>
</organism>
<name>A0A0A9CDX7_ARUDO</name>
<accession>A0A0A9CDX7</accession>
<reference evidence="1" key="2">
    <citation type="journal article" date="2015" name="Data Brief">
        <title>Shoot transcriptome of the giant reed, Arundo donax.</title>
        <authorList>
            <person name="Barrero R.A."/>
            <person name="Guerrero F.D."/>
            <person name="Moolhuijzen P."/>
            <person name="Goolsby J.A."/>
            <person name="Tidwell J."/>
            <person name="Bellgard S.E."/>
            <person name="Bellgard M.I."/>
        </authorList>
    </citation>
    <scope>NUCLEOTIDE SEQUENCE</scope>
    <source>
        <tissue evidence="1">Shoot tissue taken approximately 20 cm above the soil surface</tissue>
    </source>
</reference>
<evidence type="ECO:0000313" key="1">
    <source>
        <dbReference type="EMBL" id="JAD73796.1"/>
    </source>
</evidence>
<protein>
    <submittedName>
        <fullName evidence="1">Uncharacterized protein</fullName>
    </submittedName>
</protein>
<proteinExistence type="predicted"/>
<reference evidence="1" key="1">
    <citation type="submission" date="2014-09" db="EMBL/GenBank/DDBJ databases">
        <authorList>
            <person name="Magalhaes I.L.F."/>
            <person name="Oliveira U."/>
            <person name="Santos F.R."/>
            <person name="Vidigal T.H.D.A."/>
            <person name="Brescovit A.D."/>
            <person name="Santos A.J."/>
        </authorList>
    </citation>
    <scope>NUCLEOTIDE SEQUENCE</scope>
    <source>
        <tissue evidence="1">Shoot tissue taken approximately 20 cm above the soil surface</tissue>
    </source>
</reference>
<sequence length="57" mass="6372">MNLSDRINTICIILIHIDAKLCSRLGTSSTSSHLGKKCCVPDNSIVCTQTYLYILDW</sequence>
<dbReference type="EMBL" id="GBRH01224099">
    <property type="protein sequence ID" value="JAD73796.1"/>
    <property type="molecule type" value="Transcribed_RNA"/>
</dbReference>